<comment type="subcellular location">
    <subcellularLocation>
        <location evidence="1">Cell membrane</location>
        <topology evidence="1">Multi-pass membrane protein</topology>
    </subcellularLocation>
</comment>
<feature type="transmembrane region" description="Helical" evidence="14">
    <location>
        <begin position="401"/>
        <end position="426"/>
    </location>
</feature>
<evidence type="ECO:0000313" key="16">
    <source>
        <dbReference type="Proteomes" id="UP000366872"/>
    </source>
</evidence>
<evidence type="ECO:0000256" key="1">
    <source>
        <dbReference type="ARBA" id="ARBA00004651"/>
    </source>
</evidence>
<dbReference type="CDD" id="cd11477">
    <property type="entry name" value="SLC5sbd_u1"/>
    <property type="match status" value="1"/>
</dbReference>
<dbReference type="Gene3D" id="1.20.1730.10">
    <property type="entry name" value="Sodium/glucose cotransporter"/>
    <property type="match status" value="1"/>
</dbReference>
<name>A0A6C2U5T1_PONDE</name>
<evidence type="ECO:0000256" key="6">
    <source>
        <dbReference type="ARBA" id="ARBA00022847"/>
    </source>
</evidence>
<feature type="transmembrane region" description="Helical" evidence="14">
    <location>
        <begin position="122"/>
        <end position="150"/>
    </location>
</feature>
<feature type="transmembrane region" description="Helical" evidence="14">
    <location>
        <begin position="45"/>
        <end position="63"/>
    </location>
</feature>
<comment type="catalytic activity">
    <reaction evidence="12">
        <text>L-proline(in) + Na(+)(in) = L-proline(out) + Na(+)(out)</text>
        <dbReference type="Rhea" id="RHEA:28967"/>
        <dbReference type="ChEBI" id="CHEBI:29101"/>
        <dbReference type="ChEBI" id="CHEBI:60039"/>
    </reaction>
</comment>
<dbReference type="Proteomes" id="UP000366872">
    <property type="component" value="Unassembled WGS sequence"/>
</dbReference>
<evidence type="ECO:0000256" key="10">
    <source>
        <dbReference type="ARBA" id="ARBA00023136"/>
    </source>
</evidence>
<accession>A0A6C2U5T1</accession>
<evidence type="ECO:0000256" key="12">
    <source>
        <dbReference type="ARBA" id="ARBA00033708"/>
    </source>
</evidence>
<keyword evidence="5 14" id="KW-0812">Transmembrane</keyword>
<dbReference type="GO" id="GO:0006814">
    <property type="term" value="P:sodium ion transport"/>
    <property type="evidence" value="ECO:0007669"/>
    <property type="project" value="UniProtKB-KW"/>
</dbReference>
<proteinExistence type="inferred from homology"/>
<protein>
    <submittedName>
        <fullName evidence="15">Sodium/glucose cotransporter</fullName>
    </submittedName>
</protein>
<dbReference type="PROSITE" id="PS50283">
    <property type="entry name" value="NA_SOLUT_SYMP_3"/>
    <property type="match status" value="1"/>
</dbReference>
<gene>
    <name evidence="15" type="primary">sglT_8</name>
    <name evidence="15" type="ORF">PDESU_04021</name>
</gene>
<dbReference type="AlphaFoldDB" id="A0A6C2U5T1"/>
<evidence type="ECO:0000313" key="15">
    <source>
        <dbReference type="EMBL" id="VGO15438.1"/>
    </source>
</evidence>
<dbReference type="InterPro" id="IPR001734">
    <property type="entry name" value="Na/solute_symporter"/>
</dbReference>
<sequence>MQDSISVIDIAVLVFYFGFLFSIGWLSKKFIKNTSDYFRGSGQMLWWMAGASAFMMQFSAWTFTGAASDVYSNGLRILSVFWGNALGFAVAGFFFAKRFRQMRVITAIEGVRQRFGKATEQVYTWLSIPTGVFVAGLWLNGLSIFIYSVFGSMFPAWVTVEHIMILTAIIVLFNSTMGGSWAVVASDFMQMVILMGIAVVMAIGSLAVIGGPAEIVRQTPVENLAFGSDFNYGWLLAIWMFSNLLKFVMIVNNPQEATRYLTAKDSKNASKAAFMASALFIVGPLVWFIPPLVAAIKYPDLAAVFPGMGNPEQTAYVVMAFETLPVGLMGLLIAGMFAATISSMDTGLNRNAGIFVKNFYQPVLRKHASGKEQMLASRITTFILGFIIVAMAMYFNKSKAGLFKLMMDFTALVSTPTIIPLLMMFFIKRTPDWAAWATALFGLIFTSLCKFTITPEWANTTFGLDMTTRELGDFGQMLPVVLCVIFQPIFFYCTKFFYRDHRDERAKELQEFIDNQERPVTADEHEECLDHAQGKMLGSLAGVYGGFVLLVGLVVLVINLVKGNLVTPMSIFAFLGIGGVVGILGWILAHAYKPADIRKKP</sequence>
<feature type="transmembrane region" description="Helical" evidence="14">
    <location>
        <begin position="433"/>
        <end position="454"/>
    </location>
</feature>
<feature type="transmembrane region" description="Helical" evidence="14">
    <location>
        <begin position="191"/>
        <end position="212"/>
    </location>
</feature>
<feature type="transmembrane region" description="Helical" evidence="14">
    <location>
        <begin position="232"/>
        <end position="251"/>
    </location>
</feature>
<dbReference type="InterPro" id="IPR038377">
    <property type="entry name" value="Na/Glc_symporter_sf"/>
</dbReference>
<comment type="similarity">
    <text evidence="2 13">Belongs to the sodium:solute symporter (SSF) (TC 2.A.21) family.</text>
</comment>
<dbReference type="GO" id="GO:0015293">
    <property type="term" value="F:symporter activity"/>
    <property type="evidence" value="ECO:0007669"/>
    <property type="project" value="UniProtKB-KW"/>
</dbReference>
<keyword evidence="11" id="KW-0739">Sodium transport</keyword>
<dbReference type="GO" id="GO:0005886">
    <property type="term" value="C:plasma membrane"/>
    <property type="evidence" value="ECO:0007669"/>
    <property type="project" value="UniProtKB-SubCell"/>
</dbReference>
<keyword evidence="8" id="KW-0915">Sodium</keyword>
<reference evidence="15 16" key="1">
    <citation type="submission" date="2019-04" db="EMBL/GenBank/DDBJ databases">
        <authorList>
            <person name="Van Vliet M D."/>
        </authorList>
    </citation>
    <scope>NUCLEOTIDE SEQUENCE [LARGE SCALE GENOMIC DNA]</scope>
    <source>
        <strain evidence="15 16">F1</strain>
    </source>
</reference>
<feature type="transmembrane region" description="Helical" evidence="14">
    <location>
        <begin position="474"/>
        <end position="498"/>
    </location>
</feature>
<evidence type="ECO:0000256" key="4">
    <source>
        <dbReference type="ARBA" id="ARBA00022475"/>
    </source>
</evidence>
<evidence type="ECO:0000256" key="2">
    <source>
        <dbReference type="ARBA" id="ARBA00006434"/>
    </source>
</evidence>
<evidence type="ECO:0000256" key="9">
    <source>
        <dbReference type="ARBA" id="ARBA00023065"/>
    </source>
</evidence>
<dbReference type="EMBL" id="CAAHFG010000002">
    <property type="protein sequence ID" value="VGO15438.1"/>
    <property type="molecule type" value="Genomic_DNA"/>
</dbReference>
<feature type="transmembrane region" description="Helical" evidence="14">
    <location>
        <begin position="75"/>
        <end position="96"/>
    </location>
</feature>
<evidence type="ECO:0000256" key="5">
    <source>
        <dbReference type="ARBA" id="ARBA00022692"/>
    </source>
</evidence>
<feature type="transmembrane region" description="Helical" evidence="14">
    <location>
        <begin position="316"/>
        <end position="341"/>
    </location>
</feature>
<evidence type="ECO:0000256" key="3">
    <source>
        <dbReference type="ARBA" id="ARBA00022448"/>
    </source>
</evidence>
<feature type="transmembrane region" description="Helical" evidence="14">
    <location>
        <begin position="272"/>
        <end position="296"/>
    </location>
</feature>
<keyword evidence="6" id="KW-0769">Symport</keyword>
<evidence type="ECO:0000256" key="13">
    <source>
        <dbReference type="RuleBase" id="RU362091"/>
    </source>
</evidence>
<evidence type="ECO:0000256" key="14">
    <source>
        <dbReference type="SAM" id="Phobius"/>
    </source>
</evidence>
<keyword evidence="9" id="KW-0406">Ion transport</keyword>
<dbReference type="PANTHER" id="PTHR48086">
    <property type="entry name" value="SODIUM/PROLINE SYMPORTER-RELATED"/>
    <property type="match status" value="1"/>
</dbReference>
<organism evidence="15 16">
    <name type="scientific">Pontiella desulfatans</name>
    <dbReference type="NCBI Taxonomy" id="2750659"/>
    <lineage>
        <taxon>Bacteria</taxon>
        <taxon>Pseudomonadati</taxon>
        <taxon>Kiritimatiellota</taxon>
        <taxon>Kiritimatiellia</taxon>
        <taxon>Kiritimatiellales</taxon>
        <taxon>Pontiellaceae</taxon>
        <taxon>Pontiella</taxon>
    </lineage>
</organism>
<feature type="transmembrane region" description="Helical" evidence="14">
    <location>
        <begin position="541"/>
        <end position="561"/>
    </location>
</feature>
<dbReference type="PANTHER" id="PTHR48086:SF3">
    <property type="entry name" value="SODIUM_PROLINE SYMPORTER"/>
    <property type="match status" value="1"/>
</dbReference>
<feature type="transmembrane region" description="Helical" evidence="14">
    <location>
        <begin position="162"/>
        <end position="184"/>
    </location>
</feature>
<evidence type="ECO:0000256" key="8">
    <source>
        <dbReference type="ARBA" id="ARBA00023053"/>
    </source>
</evidence>
<keyword evidence="10 14" id="KW-0472">Membrane</keyword>
<dbReference type="RefSeq" id="WP_136081002.1">
    <property type="nucleotide sequence ID" value="NZ_CAAHFG010000002.1"/>
</dbReference>
<dbReference type="Pfam" id="PF00474">
    <property type="entry name" value="SSF"/>
    <property type="match status" value="1"/>
</dbReference>
<evidence type="ECO:0000256" key="11">
    <source>
        <dbReference type="ARBA" id="ARBA00023201"/>
    </source>
</evidence>
<keyword evidence="16" id="KW-1185">Reference proteome</keyword>
<dbReference type="InterPro" id="IPR050277">
    <property type="entry name" value="Sodium:Solute_Symporter"/>
</dbReference>
<feature type="transmembrane region" description="Helical" evidence="14">
    <location>
        <begin position="375"/>
        <end position="395"/>
    </location>
</feature>
<keyword evidence="4" id="KW-1003">Cell membrane</keyword>
<feature type="transmembrane region" description="Helical" evidence="14">
    <location>
        <begin position="6"/>
        <end position="25"/>
    </location>
</feature>
<keyword evidence="7 14" id="KW-1133">Transmembrane helix</keyword>
<keyword evidence="3" id="KW-0813">Transport</keyword>
<evidence type="ECO:0000256" key="7">
    <source>
        <dbReference type="ARBA" id="ARBA00022989"/>
    </source>
</evidence>
<feature type="transmembrane region" description="Helical" evidence="14">
    <location>
        <begin position="567"/>
        <end position="589"/>
    </location>
</feature>